<keyword evidence="4" id="KW-1185">Reference proteome</keyword>
<comment type="similarity">
    <text evidence="1">Belongs to the metallophosphoesterase superfamily. YfcE family.</text>
</comment>
<accession>A0A5J5JX36</accession>
<organism evidence="3 4">
    <name type="scientific">Microbispora cellulosiformans</name>
    <dbReference type="NCBI Taxonomy" id="2614688"/>
    <lineage>
        <taxon>Bacteria</taxon>
        <taxon>Bacillati</taxon>
        <taxon>Actinomycetota</taxon>
        <taxon>Actinomycetes</taxon>
        <taxon>Streptosporangiales</taxon>
        <taxon>Streptosporangiaceae</taxon>
        <taxon>Microbispora</taxon>
    </lineage>
</organism>
<dbReference type="CDD" id="cd00838">
    <property type="entry name" value="MPP_superfamily"/>
    <property type="match status" value="1"/>
</dbReference>
<dbReference type="InterPro" id="IPR024654">
    <property type="entry name" value="Calcineurin-like_PHP_lpxH"/>
</dbReference>
<gene>
    <name evidence="3" type="ORF">F5972_27645</name>
</gene>
<dbReference type="InterPro" id="IPR029052">
    <property type="entry name" value="Metallo-depent_PP-like"/>
</dbReference>
<reference evidence="3 4" key="1">
    <citation type="submission" date="2019-09" db="EMBL/GenBank/DDBJ databases">
        <title>Screening of Novel Bioactive Compounds from Soil-Associated.</title>
        <authorList>
            <person name="Gong X."/>
        </authorList>
    </citation>
    <scope>NUCLEOTIDE SEQUENCE [LARGE SCALE GENOMIC DNA]</scope>
    <source>
        <strain evidence="3 4">Gxj-6</strain>
    </source>
</reference>
<dbReference type="Gene3D" id="3.60.21.10">
    <property type="match status" value="1"/>
</dbReference>
<dbReference type="Proteomes" id="UP000327011">
    <property type="component" value="Unassembled WGS sequence"/>
</dbReference>
<evidence type="ECO:0000259" key="2">
    <source>
        <dbReference type="Pfam" id="PF12850"/>
    </source>
</evidence>
<evidence type="ECO:0000313" key="3">
    <source>
        <dbReference type="EMBL" id="KAA9375523.1"/>
    </source>
</evidence>
<dbReference type="SUPFAM" id="SSF56300">
    <property type="entry name" value="Metallo-dependent phosphatases"/>
    <property type="match status" value="1"/>
</dbReference>
<evidence type="ECO:0000313" key="4">
    <source>
        <dbReference type="Proteomes" id="UP000327011"/>
    </source>
</evidence>
<dbReference type="EMBL" id="VYTZ01000011">
    <property type="protein sequence ID" value="KAA9375523.1"/>
    <property type="molecule type" value="Genomic_DNA"/>
</dbReference>
<dbReference type="Pfam" id="PF12850">
    <property type="entry name" value="Metallophos_2"/>
    <property type="match status" value="1"/>
</dbReference>
<comment type="caution">
    <text evidence="3">The sequence shown here is derived from an EMBL/GenBank/DDBJ whole genome shotgun (WGS) entry which is preliminary data.</text>
</comment>
<sequence length="451" mass="50293">MRPPPARPRSPSGAAECAVLRRARRRNRRRVSRVRGKDEAGRMRIAVCGGVYSNPWALRAFVDDARRNQADRLYCLGDLGGYGAEPDAVWPLLTGNDVICVAGNYDVAIASGAQDCGCGYRDPRDQEYAGMMYDFTLRTTDRRFAAWMGTLRTERREKLDGCDVHFVHGSTTGLNDFWWESLPEAEHRRRVEASGADVIMCTHSGLPWIRRIGDSLVVNVGVIGRPANDGDRRVRYALVDLDDGVARARIIRLHYDWRSHAEALRRAKFPEAFARTVTTGWWTTCLEVPPTRERARGRFHLYDSSVPRLLEPFGLGEDAWPDPDPSIPVRSLWGSPLLPDHIWYTRPPIGVDDLTEAAAGCAISHVRPSDGHSPAMRYIGEARRPLPELTLTDQGWSWHPRLASEPPFLAHPAEIPPLAASVDAARSGAVEVLLEELQAQNLLLPPNYCAG</sequence>
<feature type="domain" description="Calcineurin-like phosphoesterase" evidence="2">
    <location>
        <begin position="43"/>
        <end position="243"/>
    </location>
</feature>
<name>A0A5J5JX36_9ACTN</name>
<evidence type="ECO:0000256" key="1">
    <source>
        <dbReference type="ARBA" id="ARBA00008950"/>
    </source>
</evidence>
<proteinExistence type="inferred from homology"/>
<protein>
    <submittedName>
        <fullName evidence="3">Metallophosphoesterase family protein</fullName>
    </submittedName>
</protein>
<dbReference type="AlphaFoldDB" id="A0A5J5JX36"/>